<dbReference type="Proteomes" id="UP000184088">
    <property type="component" value="Unassembled WGS sequence"/>
</dbReference>
<dbReference type="PANTHER" id="PTHR10587">
    <property type="entry name" value="GLYCOSYL TRANSFERASE-RELATED"/>
    <property type="match status" value="1"/>
</dbReference>
<dbReference type="CDD" id="cd10950">
    <property type="entry name" value="CE4_BsYlxY_like"/>
    <property type="match status" value="1"/>
</dbReference>
<dbReference type="PANTHER" id="PTHR10587:SF80">
    <property type="entry name" value="CHITOOLIGOSACCHARIDE DEACETYLASE"/>
    <property type="match status" value="1"/>
</dbReference>
<protein>
    <submittedName>
        <fullName evidence="3">Polysaccharide deacetylase family sporulation protein PdaB</fullName>
    </submittedName>
</protein>
<dbReference type="SUPFAM" id="SSF88713">
    <property type="entry name" value="Glycoside hydrolase/deacetylase"/>
    <property type="match status" value="1"/>
</dbReference>
<dbReference type="STRING" id="1121256.SAMN02746089_00884"/>
<dbReference type="InterPro" id="IPR050248">
    <property type="entry name" value="Polysacc_deacetylase_ArnD"/>
</dbReference>
<evidence type="ECO:0000313" key="3">
    <source>
        <dbReference type="EMBL" id="SHE83782.1"/>
    </source>
</evidence>
<feature type="transmembrane region" description="Helical" evidence="1">
    <location>
        <begin position="12"/>
        <end position="31"/>
    </location>
</feature>
<evidence type="ECO:0000313" key="4">
    <source>
        <dbReference type="Proteomes" id="UP000184088"/>
    </source>
</evidence>
<evidence type="ECO:0000259" key="2">
    <source>
        <dbReference type="PROSITE" id="PS51677"/>
    </source>
</evidence>
<dbReference type="InterPro" id="IPR002509">
    <property type="entry name" value="NODB_dom"/>
</dbReference>
<organism evidence="3 4">
    <name type="scientific">Caldanaerobius fijiensis DSM 17918</name>
    <dbReference type="NCBI Taxonomy" id="1121256"/>
    <lineage>
        <taxon>Bacteria</taxon>
        <taxon>Bacillati</taxon>
        <taxon>Bacillota</taxon>
        <taxon>Clostridia</taxon>
        <taxon>Thermoanaerobacterales</taxon>
        <taxon>Thermoanaerobacteraceae</taxon>
        <taxon>Caldanaerobius</taxon>
    </lineage>
</organism>
<dbReference type="GO" id="GO:0005975">
    <property type="term" value="P:carbohydrate metabolic process"/>
    <property type="evidence" value="ECO:0007669"/>
    <property type="project" value="InterPro"/>
</dbReference>
<proteinExistence type="predicted"/>
<feature type="domain" description="NodB homology" evidence="2">
    <location>
        <begin position="52"/>
        <end position="228"/>
    </location>
</feature>
<gene>
    <name evidence="3" type="ORF">SAMN02746089_00884</name>
</gene>
<accession>A0A1M4WS22</accession>
<evidence type="ECO:0000256" key="1">
    <source>
        <dbReference type="SAM" id="Phobius"/>
    </source>
</evidence>
<name>A0A1M4WS22_9THEO</name>
<dbReference type="Pfam" id="PF01522">
    <property type="entry name" value="Polysacc_deac_1"/>
    <property type="match status" value="1"/>
</dbReference>
<dbReference type="EMBL" id="FQVH01000006">
    <property type="protein sequence ID" value="SHE83782.1"/>
    <property type="molecule type" value="Genomic_DNA"/>
</dbReference>
<keyword evidence="4" id="KW-1185">Reference proteome</keyword>
<dbReference type="GO" id="GO:0016810">
    <property type="term" value="F:hydrolase activity, acting on carbon-nitrogen (but not peptide) bonds"/>
    <property type="evidence" value="ECO:0007669"/>
    <property type="project" value="InterPro"/>
</dbReference>
<keyword evidence="1" id="KW-0812">Transmembrane</keyword>
<dbReference type="PROSITE" id="PS51677">
    <property type="entry name" value="NODB"/>
    <property type="match status" value="1"/>
</dbReference>
<reference evidence="3 4" key="1">
    <citation type="submission" date="2016-11" db="EMBL/GenBank/DDBJ databases">
        <authorList>
            <person name="Jaros S."/>
            <person name="Januszkiewicz K."/>
            <person name="Wedrychowicz H."/>
        </authorList>
    </citation>
    <scope>NUCLEOTIDE SEQUENCE [LARGE SCALE GENOMIC DNA]</scope>
    <source>
        <strain evidence="3 4">DSM 17918</strain>
    </source>
</reference>
<dbReference type="Gene3D" id="3.20.20.370">
    <property type="entry name" value="Glycoside hydrolase/deacetylase"/>
    <property type="match status" value="1"/>
</dbReference>
<keyword evidence="1" id="KW-0472">Membrane</keyword>
<dbReference type="GO" id="GO:0016020">
    <property type="term" value="C:membrane"/>
    <property type="evidence" value="ECO:0007669"/>
    <property type="project" value="TreeGrafter"/>
</dbReference>
<sequence length="234" mass="26608">MKIYYIKPKKTYVFIAVAIVVLIIVLMVLLFNSKAVNTMNQDPIYKGSDKTKTVAFACNVAWGDEYLTQMLDYFDSQKIKITFFFEGNWAEKNKNIVKEIYQKGHEIGSHGYTHVKYSTLSTEQIKKDILKNDELLKSITGQVPLLFAPPYGDFNDTTVKVAEELGHKVIMWSVDTIDWRGDGTPAVVNRVLKKYHNGAIILMHPTKDTVEALPTIVNELKRNGFKIGRVSDVL</sequence>
<keyword evidence="1" id="KW-1133">Transmembrane helix</keyword>
<dbReference type="AlphaFoldDB" id="A0A1M4WS22"/>
<dbReference type="InterPro" id="IPR011330">
    <property type="entry name" value="Glyco_hydro/deAcase_b/a-brl"/>
</dbReference>
<dbReference type="OrthoDB" id="9806342at2"/>